<dbReference type="InterPro" id="IPR041257">
    <property type="entry name" value="APC_rep"/>
</dbReference>
<feature type="compositionally biased region" description="Polar residues" evidence="4">
    <location>
        <begin position="1618"/>
        <end position="1631"/>
    </location>
</feature>
<feature type="compositionally biased region" description="Low complexity" evidence="4">
    <location>
        <begin position="2101"/>
        <end position="2118"/>
    </location>
</feature>
<feature type="compositionally biased region" description="Basic and acidic residues" evidence="4">
    <location>
        <begin position="909"/>
        <end position="924"/>
    </location>
</feature>
<sequence length="2192" mass="242915">MENFFPIYEPVPNQKSEIEFSEDESTGAHSTHHSVSSEPISQNARCSSTLYHGTWPVERTMWNSEPATLGINQPSVHRQMEMPSVMSFASSSGAPMERVLVTPDRSRRSSQQLEAKVDMVYSLLAMLGGQEHADMGETLLALSTNPESCNAMRQSGCIPLLVQLVQSDRDTETRKKASKALHNLVHSQPDEKLKKRETRILKLLETVCAYNEALLNNVEFECDNVSEDGDKHPIQTVAHLMKLSFDEGHRQAICQLGGIHTMAELVEVEHSFHGSTTDEAHCILMRRYACMALTNLTFGDSGNKALLCSYKNFIKVLVVQLQSPSDELRQVTASVLRNLSWRADSSSKEILKEAGCVQGLMKSAMLDNKENTLKSILSALWNLSAHCTENKSEICAVVGALAFLVQMLLYKSSSKSLAIIENSGGIIRNISSQIAVRDDYRAILREHNCLQILLDQLKSPSLTIVSNACGTLWNLSAKNATDQELLWQLGAPSMLRSLNHSKHKMIAMGSSATLKNLLSAKPGQPVLPQMDSTALALDLPVLPTLGVRKQKALLKDLDQNLSETFDNVDTSPCQRKMRNKLQTEMPNNIDSLSRIECTSLDINEPSTSFDHGNTSSLPFLHSGTENLCTSTPEKKKSSDCAEETTTSSELTKSGRKYPRNKFKSGIARKSSADLNHGYRNHDNLSGYVEIGGDQSKEPFTRCSESNQINDSGPDGNDRIKVAQTEGSLNETYSKCSRNLASLELRQDEDGLIDNDKHRIRERTKEIISNMDEKDHCSTEDISDSEVCQSQMNMTESERCLLTINHKTVDETIERNKNVTKGDLISLNIDTDNQPSSETMSSCELPLSTTQVQPSPKPRKYISDERPQPAPRLLSKPSLHRLQLSYIRLIWREIQAAKYSQTGESLEDNTLQKEETSEKQDVGKEKRANLVYENVENLALSASTERVNVDPSSVKNVPSVSKLQPRGFAKNNSGIPTSKFSLRNSSPQNATKPQKDDIQISENSTNTSRVGIPRISNNVSNARRKGKNEAPEVLNMDLNEEYDISLCEAEQTSSTDANCVLNSSELPKSSTQITEVNSFKDANDILEGKIDFKLNQNNTVQQNMSEEDMLGEVNNWYSDIASARREPFETKSRCSNSPCSPEDNLSSSVEKNEYKKSLEKLLDVTHDYSGSAADNCLVFDDKDGERLERSCNDSSNVMDTRMLDPDAMIESLDRFTAELVSQASSHLQNRDSLYKSNMNDNTWDEHSSQNELTFPSISVSAPNVVSFKSDNDTSGSIANHLDTPDGVDHPELQSNEFSSLNTTTMTESTLIAIEANKVADAFREGADMSLSNNSLASLELDHVQPPSQLNSLSNSLICLDSKPNSPRMIRKKSLPSNIMARRALNHSLSHTSSVESLEHPYVAHANNTNNTSSVVTEQMNLGGNTTTQSLTSSDRTFSKRDFIINGTFNENNLSLNNPSSLLFVSPSQLNSLTNIDAINPPSIFNEVTDMCNSLADVGTSEICSEVFEDCFTQIAENTFLTENDATEFSDANSITPIQSDINSSSNENTPKRQKGLSKGLTSKQRRVLAKERYKTYTIAAEMVMKESLMNQEDEENSCSDNFKTACERSRSVDEDATRASPTYNVEQSSQKLSPKERRLSERSRFQTQVIEVSQLQELHRLNSLEQSKGSDSDASGTSSKESPSQSPSRSKLSIRKNCMQRRITNRERFKTQTLDDPKFVHDTLVCDVSSENRESELYLMVEKEANKVLKNLRDATINHEELLDCETLSLVSNEDDSEHNSGGSVNYRTYHKSWGFRRDIPIINPVENVTAASDLAGESCENEPVGSDTEDEAKQACRKPKIVKPVEKKLQDNNNSSEEEQQPKGIRGRRKPLYSKNNINQVSPKSTKPTKTLTSNLVKNVTSTLRSTTPTKSIASKPNKLINKPPLQIKTPNSFSRPNSSSGSPLKSISPSVNVSSGSSNKRNTSKLSSEGKQSSPAHLERQGTFTKDESPTATPKLPVKTKIPGFASRIPSAGTAKSPNSRIPAKTSNIPRSGLFKSASSERSAKTDSVKVYNRSTSADSRESISSRKIQSSLSSHSLKSDLGKVQQNGAIKKTIQNQRSNSNTSLNNTNNSKKQVTSKIASIWKKIEESKKKIPIKNDSKKWIEAQVDSTSDDVDSSSVTSREKDSDVKRISRLGSFIVMDENEDSFKLQ</sequence>
<dbReference type="GO" id="GO:0016342">
    <property type="term" value="C:catenin complex"/>
    <property type="evidence" value="ECO:0007669"/>
    <property type="project" value="TreeGrafter"/>
</dbReference>
<comment type="caution">
    <text evidence="5">The sequence shown here is derived from an EMBL/GenBank/DDBJ whole genome shotgun (WGS) entry which is preliminary data.</text>
</comment>
<feature type="repeat" description="ARM" evidence="3">
    <location>
        <begin position="156"/>
        <end position="192"/>
    </location>
</feature>
<dbReference type="InterPro" id="IPR026818">
    <property type="entry name" value="Apc_fam"/>
</dbReference>
<dbReference type="GO" id="GO:0090090">
    <property type="term" value="P:negative regulation of canonical Wnt signaling pathway"/>
    <property type="evidence" value="ECO:0007669"/>
    <property type="project" value="TreeGrafter"/>
</dbReference>
<feature type="compositionally biased region" description="Polar residues" evidence="4">
    <location>
        <begin position="999"/>
        <end position="1012"/>
    </location>
</feature>
<evidence type="ECO:0000256" key="3">
    <source>
        <dbReference type="PROSITE-ProRule" id="PRU00259"/>
    </source>
</evidence>
<dbReference type="Proteomes" id="UP001431783">
    <property type="component" value="Unassembled WGS sequence"/>
</dbReference>
<dbReference type="GO" id="GO:0008013">
    <property type="term" value="F:beta-catenin binding"/>
    <property type="evidence" value="ECO:0007669"/>
    <property type="project" value="InterPro"/>
</dbReference>
<dbReference type="GO" id="GO:0001708">
    <property type="term" value="P:cell fate specification"/>
    <property type="evidence" value="ECO:0007669"/>
    <property type="project" value="TreeGrafter"/>
</dbReference>
<feature type="region of interest" description="Disordered" evidence="4">
    <location>
        <begin position="828"/>
        <end position="872"/>
    </location>
</feature>
<comment type="similarity">
    <text evidence="1">Belongs to the adenomatous polyposis coli (APC) family.</text>
</comment>
<dbReference type="FunFam" id="1.25.10.10:FF:000305">
    <property type="entry name" value="Adenomatous polyposis coli"/>
    <property type="match status" value="1"/>
</dbReference>
<feature type="region of interest" description="Disordered" evidence="4">
    <location>
        <begin position="1128"/>
        <end position="1149"/>
    </location>
</feature>
<dbReference type="InterPro" id="IPR016024">
    <property type="entry name" value="ARM-type_fold"/>
</dbReference>
<feature type="region of interest" description="Disordered" evidence="4">
    <location>
        <begin position="1"/>
        <end position="42"/>
    </location>
</feature>
<feature type="region of interest" description="Disordered" evidence="4">
    <location>
        <begin position="1529"/>
        <end position="1562"/>
    </location>
</feature>
<dbReference type="PROSITE" id="PS50176">
    <property type="entry name" value="ARM_REPEAT"/>
    <property type="match status" value="2"/>
</dbReference>
<dbReference type="GO" id="GO:0005881">
    <property type="term" value="C:cytoplasmic microtubule"/>
    <property type="evidence" value="ECO:0007669"/>
    <property type="project" value="TreeGrafter"/>
</dbReference>
<keyword evidence="6" id="KW-1185">Reference proteome</keyword>
<feature type="compositionally biased region" description="Polar residues" evidence="4">
    <location>
        <begin position="1132"/>
        <end position="1148"/>
    </location>
</feature>
<feature type="compositionally biased region" description="Low complexity" evidence="4">
    <location>
        <begin position="1674"/>
        <end position="1690"/>
    </location>
</feature>
<evidence type="ECO:0000313" key="5">
    <source>
        <dbReference type="EMBL" id="KAK9874744.1"/>
    </source>
</evidence>
<dbReference type="Pfam" id="PF00514">
    <property type="entry name" value="Arm"/>
    <property type="match status" value="2"/>
</dbReference>
<feature type="compositionally biased region" description="Basic residues" evidence="4">
    <location>
        <begin position="653"/>
        <end position="662"/>
    </location>
</feature>
<dbReference type="GO" id="GO:0016477">
    <property type="term" value="P:cell migration"/>
    <property type="evidence" value="ECO:0007669"/>
    <property type="project" value="TreeGrafter"/>
</dbReference>
<evidence type="ECO:0000256" key="1">
    <source>
        <dbReference type="ARBA" id="ARBA00009051"/>
    </source>
</evidence>
<dbReference type="EMBL" id="JARQZJ010000032">
    <property type="protein sequence ID" value="KAK9874744.1"/>
    <property type="molecule type" value="Genomic_DNA"/>
</dbReference>
<dbReference type="GO" id="GO:0008017">
    <property type="term" value="F:microtubule binding"/>
    <property type="evidence" value="ECO:0007669"/>
    <property type="project" value="TreeGrafter"/>
</dbReference>
<feature type="compositionally biased region" description="Polar residues" evidence="4">
    <location>
        <begin position="1663"/>
        <end position="1673"/>
    </location>
</feature>
<reference evidence="5 6" key="1">
    <citation type="submission" date="2023-03" db="EMBL/GenBank/DDBJ databases">
        <title>Genome insight into feeding habits of ladybird beetles.</title>
        <authorList>
            <person name="Li H.-S."/>
            <person name="Huang Y.-H."/>
            <person name="Pang H."/>
        </authorList>
    </citation>
    <scope>NUCLEOTIDE SEQUENCE [LARGE SCALE GENOMIC DNA]</scope>
    <source>
        <strain evidence="5">SYSU_2023b</strain>
        <tissue evidence="5">Whole body</tissue>
    </source>
</reference>
<feature type="region of interest" description="Disordered" evidence="4">
    <location>
        <begin position="1663"/>
        <end position="1696"/>
    </location>
</feature>
<feature type="compositionally biased region" description="Low complexity" evidence="4">
    <location>
        <begin position="1931"/>
        <end position="1960"/>
    </location>
</feature>
<evidence type="ECO:0000256" key="2">
    <source>
        <dbReference type="ARBA" id="ARBA00022687"/>
    </source>
</evidence>
<dbReference type="GO" id="GO:0007399">
    <property type="term" value="P:nervous system development"/>
    <property type="evidence" value="ECO:0007669"/>
    <property type="project" value="TreeGrafter"/>
</dbReference>
<dbReference type="Gene3D" id="1.25.10.10">
    <property type="entry name" value="Leucine-rich Repeat Variant"/>
    <property type="match status" value="1"/>
</dbReference>
<keyword evidence="2" id="KW-0879">Wnt signaling pathway</keyword>
<dbReference type="SUPFAM" id="SSF48371">
    <property type="entry name" value="ARM repeat"/>
    <property type="match status" value="1"/>
</dbReference>
<feature type="region of interest" description="Disordered" evidence="4">
    <location>
        <begin position="1814"/>
        <end position="2118"/>
    </location>
</feature>
<dbReference type="SMART" id="SM00185">
    <property type="entry name" value="ARM"/>
    <property type="match status" value="6"/>
</dbReference>
<feature type="compositionally biased region" description="Polar residues" evidence="4">
    <location>
        <begin position="969"/>
        <end position="991"/>
    </location>
</feature>
<feature type="compositionally biased region" description="Polar residues" evidence="4">
    <location>
        <begin position="1961"/>
        <end position="1976"/>
    </location>
</feature>
<feature type="compositionally biased region" description="Polar residues" evidence="4">
    <location>
        <begin position="1529"/>
        <end position="1547"/>
    </location>
</feature>
<feature type="compositionally biased region" description="Polar residues" evidence="4">
    <location>
        <begin position="27"/>
        <end position="42"/>
    </location>
</feature>
<organism evidence="5 6">
    <name type="scientific">Henosepilachna vigintioctopunctata</name>
    <dbReference type="NCBI Taxonomy" id="420089"/>
    <lineage>
        <taxon>Eukaryota</taxon>
        <taxon>Metazoa</taxon>
        <taxon>Ecdysozoa</taxon>
        <taxon>Arthropoda</taxon>
        <taxon>Hexapoda</taxon>
        <taxon>Insecta</taxon>
        <taxon>Pterygota</taxon>
        <taxon>Neoptera</taxon>
        <taxon>Endopterygota</taxon>
        <taxon>Coleoptera</taxon>
        <taxon>Polyphaga</taxon>
        <taxon>Cucujiformia</taxon>
        <taxon>Coccinelloidea</taxon>
        <taxon>Coccinellidae</taxon>
        <taxon>Epilachninae</taxon>
        <taxon>Epilachnini</taxon>
        <taxon>Henosepilachna</taxon>
    </lineage>
</organism>
<dbReference type="GO" id="GO:0007026">
    <property type="term" value="P:negative regulation of microtubule depolymerization"/>
    <property type="evidence" value="ECO:0007669"/>
    <property type="project" value="TreeGrafter"/>
</dbReference>
<dbReference type="PANTHER" id="PTHR12607:SF12">
    <property type="entry name" value="APC-LIKE, ISOFORM A-RELATED"/>
    <property type="match status" value="1"/>
</dbReference>
<feature type="region of interest" description="Disordered" evidence="4">
    <location>
        <begin position="2148"/>
        <end position="2168"/>
    </location>
</feature>
<evidence type="ECO:0000256" key="4">
    <source>
        <dbReference type="SAM" id="MobiDB-lite"/>
    </source>
</evidence>
<feature type="region of interest" description="Disordered" evidence="4">
    <location>
        <begin position="628"/>
        <end position="717"/>
    </location>
</feature>
<feature type="compositionally biased region" description="Polar residues" evidence="4">
    <location>
        <begin position="828"/>
        <end position="853"/>
    </location>
</feature>
<feature type="compositionally biased region" description="Polar residues" evidence="4">
    <location>
        <begin position="2086"/>
        <end position="2100"/>
    </location>
</feature>
<feature type="region of interest" description="Disordered" evidence="4">
    <location>
        <begin position="963"/>
        <end position="1012"/>
    </location>
</feature>
<gene>
    <name evidence="5" type="ORF">WA026_005556</name>
</gene>
<dbReference type="InterPro" id="IPR011989">
    <property type="entry name" value="ARM-like"/>
</dbReference>
<feature type="compositionally biased region" description="Polar residues" evidence="4">
    <location>
        <begin position="2015"/>
        <end position="2031"/>
    </location>
</feature>
<feature type="compositionally biased region" description="Basic and acidic residues" evidence="4">
    <location>
        <begin position="1632"/>
        <end position="1643"/>
    </location>
</feature>
<feature type="compositionally biased region" description="Low complexity" evidence="4">
    <location>
        <begin position="1882"/>
        <end position="1894"/>
    </location>
</feature>
<evidence type="ECO:0008006" key="7">
    <source>
        <dbReference type="Google" id="ProtNLM"/>
    </source>
</evidence>
<feature type="compositionally biased region" description="Low complexity" evidence="4">
    <location>
        <begin position="2067"/>
        <end position="2078"/>
    </location>
</feature>
<feature type="compositionally biased region" description="Polar residues" evidence="4">
    <location>
        <begin position="1895"/>
        <end position="1915"/>
    </location>
</feature>
<dbReference type="PANTHER" id="PTHR12607">
    <property type="entry name" value="ADENOMATOUS POLYPOSIS COLI PROTEIN FAMILY"/>
    <property type="match status" value="1"/>
</dbReference>
<feature type="compositionally biased region" description="Basic and acidic residues" evidence="4">
    <location>
        <begin position="1607"/>
        <end position="1616"/>
    </location>
</feature>
<dbReference type="Pfam" id="PF18797">
    <property type="entry name" value="APC_rep"/>
    <property type="match status" value="1"/>
</dbReference>
<dbReference type="GO" id="GO:0016055">
    <property type="term" value="P:Wnt signaling pathway"/>
    <property type="evidence" value="ECO:0007669"/>
    <property type="project" value="UniProtKB-KW"/>
</dbReference>
<evidence type="ECO:0000313" key="6">
    <source>
        <dbReference type="Proteomes" id="UP001431783"/>
    </source>
</evidence>
<protein>
    <recommendedName>
        <fullName evidence="7">Adenomatous polyposis coli protein</fullName>
    </recommendedName>
</protein>
<dbReference type="GO" id="GO:0007389">
    <property type="term" value="P:pattern specification process"/>
    <property type="evidence" value="ECO:0007669"/>
    <property type="project" value="TreeGrafter"/>
</dbReference>
<feature type="region of interest" description="Disordered" evidence="4">
    <location>
        <begin position="1607"/>
        <end position="1643"/>
    </location>
</feature>
<dbReference type="GO" id="GO:0030877">
    <property type="term" value="C:beta-catenin destruction complex"/>
    <property type="evidence" value="ECO:0007669"/>
    <property type="project" value="TreeGrafter"/>
</dbReference>
<name>A0AAW1TVD1_9CUCU</name>
<accession>A0AAW1TVD1</accession>
<proteinExistence type="inferred from homology"/>
<feature type="region of interest" description="Disordered" evidence="4">
    <location>
        <begin position="900"/>
        <end position="924"/>
    </location>
</feature>
<feature type="repeat" description="ARM" evidence="3">
    <location>
        <begin position="448"/>
        <end position="490"/>
    </location>
</feature>
<feature type="compositionally biased region" description="Basic and acidic residues" evidence="4">
    <location>
        <begin position="1978"/>
        <end position="1990"/>
    </location>
</feature>
<dbReference type="InterPro" id="IPR000225">
    <property type="entry name" value="Armadillo"/>
</dbReference>